<comment type="function">
    <text evidence="12">NDH-1 shuttles electrons from NADH, via FMN and iron-sulfur (Fe-S) centers, to quinones in the respiratory chain. The immediate electron acceptor for the enzyme in this species is believed to be a menaquinone. Couples the redox reaction to proton translocation (for every two electrons transferred, four hydrogen ions are translocated across the cytoplasmic membrane), and thus conserves the redox energy in a proton gradient.</text>
</comment>
<dbReference type="GO" id="GO:0015990">
    <property type="term" value="P:electron transport coupled proton transport"/>
    <property type="evidence" value="ECO:0007669"/>
    <property type="project" value="TreeGrafter"/>
</dbReference>
<dbReference type="AlphaFoldDB" id="A0A286GFC8"/>
<organism evidence="15 16">
    <name type="scientific">Blastococcus haudaquaticus</name>
    <dbReference type="NCBI Taxonomy" id="1938745"/>
    <lineage>
        <taxon>Bacteria</taxon>
        <taxon>Bacillati</taxon>
        <taxon>Actinomycetota</taxon>
        <taxon>Actinomycetes</taxon>
        <taxon>Geodermatophilales</taxon>
        <taxon>Geodermatophilaceae</taxon>
        <taxon>Blastococcus</taxon>
    </lineage>
</organism>
<reference evidence="16" key="1">
    <citation type="submission" date="2017-09" db="EMBL/GenBank/DDBJ databases">
        <authorList>
            <person name="Varghese N."/>
            <person name="Submissions S."/>
        </authorList>
    </citation>
    <scope>NUCLEOTIDE SEQUENCE [LARGE SCALE GENOMIC DNA]</scope>
    <source>
        <strain evidence="16">DSM 44270</strain>
    </source>
</reference>
<evidence type="ECO:0000313" key="16">
    <source>
        <dbReference type="Proteomes" id="UP000219482"/>
    </source>
</evidence>
<evidence type="ECO:0000256" key="10">
    <source>
        <dbReference type="ARBA" id="ARBA00023027"/>
    </source>
</evidence>
<dbReference type="EMBL" id="OCNK01000001">
    <property type="protein sequence ID" value="SOD94233.1"/>
    <property type="molecule type" value="Genomic_DNA"/>
</dbReference>
<keyword evidence="4 12" id="KW-0004">4Fe-4S</keyword>
<dbReference type="GO" id="GO:0009060">
    <property type="term" value="P:aerobic respiration"/>
    <property type="evidence" value="ECO:0007669"/>
    <property type="project" value="TreeGrafter"/>
</dbReference>
<dbReference type="GO" id="GO:0048038">
    <property type="term" value="F:quinone binding"/>
    <property type="evidence" value="ECO:0007669"/>
    <property type="project" value="UniProtKB-KW"/>
</dbReference>
<dbReference type="NCBIfam" id="TIGR01957">
    <property type="entry name" value="nuoB_fam"/>
    <property type="match status" value="1"/>
</dbReference>
<dbReference type="InterPro" id="IPR006137">
    <property type="entry name" value="NADH_UbQ_OxRdtase-like_20kDa"/>
</dbReference>
<feature type="binding site" evidence="12">
    <location>
        <position position="37"/>
    </location>
    <ligand>
        <name>[4Fe-4S] cluster</name>
        <dbReference type="ChEBI" id="CHEBI:49883"/>
    </ligand>
</feature>
<dbReference type="Gene3D" id="3.40.50.12280">
    <property type="match status" value="1"/>
</dbReference>
<comment type="similarity">
    <text evidence="1 12 13">Belongs to the complex I 20 kDa subunit family.</text>
</comment>
<keyword evidence="2 12" id="KW-0813">Transport</keyword>
<dbReference type="PANTHER" id="PTHR11995:SF14">
    <property type="entry name" value="NADH DEHYDROGENASE [UBIQUINONE] IRON-SULFUR PROTEIN 7, MITOCHONDRIAL"/>
    <property type="match status" value="1"/>
</dbReference>
<comment type="subunit">
    <text evidence="12">NDH-1 is composed of 14 different subunits. Subunits NuoB, C, D, E, F, and G constitute the peripheral sector of the complex.</text>
</comment>
<evidence type="ECO:0000256" key="7">
    <source>
        <dbReference type="ARBA" id="ARBA00022967"/>
    </source>
</evidence>
<keyword evidence="10 12" id="KW-0520">NAD</keyword>
<keyword evidence="7 12" id="KW-1278">Translocase</keyword>
<dbReference type="GO" id="GO:0008137">
    <property type="term" value="F:NADH dehydrogenase (ubiquinone) activity"/>
    <property type="evidence" value="ECO:0007669"/>
    <property type="project" value="InterPro"/>
</dbReference>
<feature type="binding site" evidence="12">
    <location>
        <position position="132"/>
    </location>
    <ligand>
        <name>[4Fe-4S] cluster</name>
        <dbReference type="ChEBI" id="CHEBI:49883"/>
    </ligand>
</feature>
<evidence type="ECO:0000256" key="1">
    <source>
        <dbReference type="ARBA" id="ARBA00009173"/>
    </source>
</evidence>
<keyword evidence="3 12" id="KW-1003">Cell membrane</keyword>
<feature type="binding site" evidence="12">
    <location>
        <position position="103"/>
    </location>
    <ligand>
        <name>[4Fe-4S] cluster</name>
        <dbReference type="ChEBI" id="CHEBI:49883"/>
    </ligand>
</feature>
<dbReference type="EC" id="7.1.1.-" evidence="12"/>
<dbReference type="FunFam" id="3.40.50.12280:FF:000004">
    <property type="entry name" value="NADH-quinone oxidoreductase subunit B"/>
    <property type="match status" value="1"/>
</dbReference>
<keyword evidence="6 12" id="KW-0479">Metal-binding</keyword>
<dbReference type="GO" id="GO:0050136">
    <property type="term" value="F:NADH dehydrogenase (quinone) (non-electrogenic) activity"/>
    <property type="evidence" value="ECO:0007669"/>
    <property type="project" value="UniProtKB-UniRule"/>
</dbReference>
<dbReference type="OrthoDB" id="9786737at2"/>
<feature type="binding site" evidence="12">
    <location>
        <position position="38"/>
    </location>
    <ligand>
        <name>[4Fe-4S] cluster</name>
        <dbReference type="ChEBI" id="CHEBI:49883"/>
    </ligand>
</feature>
<dbReference type="NCBIfam" id="NF005012">
    <property type="entry name" value="PRK06411.1"/>
    <property type="match status" value="1"/>
</dbReference>
<dbReference type="SUPFAM" id="SSF56770">
    <property type="entry name" value="HydA/Nqo6-like"/>
    <property type="match status" value="1"/>
</dbReference>
<evidence type="ECO:0000256" key="11">
    <source>
        <dbReference type="ARBA" id="ARBA00023136"/>
    </source>
</evidence>
<dbReference type="Pfam" id="PF01058">
    <property type="entry name" value="Oxidored_q6"/>
    <property type="match status" value="1"/>
</dbReference>
<gene>
    <name evidence="12" type="primary">nuoB</name>
    <name evidence="15" type="ORF">SAMN06272739_0654</name>
</gene>
<sequence>MGLEEKLPSGVLLTSVEKLVNWTRKSSLWPATFGLACCAIEMMASGAGRYDLARFGMEVFRASPRQADLMIVAGRVSQKMAPVLRQIYDQMPEPRWVLAMGVCASSGGMFNNYAIVQGVDHIVPVDMYLPGCPPRPEMLMDAILKLHHKIQHEPLGAKRERALERAREDGTAKDLHVEMPSTVRVDKKARRAYEEAAAAGRTGQFGIEQRGGNAVLLPGAGDRR</sequence>
<evidence type="ECO:0000256" key="5">
    <source>
        <dbReference type="ARBA" id="ARBA00022719"/>
    </source>
</evidence>
<evidence type="ECO:0000256" key="4">
    <source>
        <dbReference type="ARBA" id="ARBA00022485"/>
    </source>
</evidence>
<evidence type="ECO:0000259" key="14">
    <source>
        <dbReference type="Pfam" id="PF01058"/>
    </source>
</evidence>
<evidence type="ECO:0000313" key="15">
    <source>
        <dbReference type="EMBL" id="SOD94233.1"/>
    </source>
</evidence>
<dbReference type="GO" id="GO:0005506">
    <property type="term" value="F:iron ion binding"/>
    <property type="evidence" value="ECO:0007669"/>
    <property type="project" value="UniProtKB-UniRule"/>
</dbReference>
<proteinExistence type="inferred from homology"/>
<dbReference type="PANTHER" id="PTHR11995">
    <property type="entry name" value="NADH DEHYDROGENASE"/>
    <property type="match status" value="1"/>
</dbReference>
<dbReference type="GO" id="GO:0045271">
    <property type="term" value="C:respiratory chain complex I"/>
    <property type="evidence" value="ECO:0007669"/>
    <property type="project" value="TreeGrafter"/>
</dbReference>
<name>A0A286GFC8_9ACTN</name>
<evidence type="ECO:0000256" key="6">
    <source>
        <dbReference type="ARBA" id="ARBA00022723"/>
    </source>
</evidence>
<comment type="catalytic activity">
    <reaction evidence="12">
        <text>a quinone + NADH + 5 H(+)(in) = a quinol + NAD(+) + 4 H(+)(out)</text>
        <dbReference type="Rhea" id="RHEA:57888"/>
        <dbReference type="ChEBI" id="CHEBI:15378"/>
        <dbReference type="ChEBI" id="CHEBI:24646"/>
        <dbReference type="ChEBI" id="CHEBI:57540"/>
        <dbReference type="ChEBI" id="CHEBI:57945"/>
        <dbReference type="ChEBI" id="CHEBI:132124"/>
    </reaction>
</comment>
<evidence type="ECO:0000256" key="3">
    <source>
        <dbReference type="ARBA" id="ARBA00022475"/>
    </source>
</evidence>
<dbReference type="PROSITE" id="PS01150">
    <property type="entry name" value="COMPLEX1_20K"/>
    <property type="match status" value="1"/>
</dbReference>
<dbReference type="HAMAP" id="MF_01356">
    <property type="entry name" value="NDH1_NuoB"/>
    <property type="match status" value="1"/>
</dbReference>
<accession>A0A286GFC8</accession>
<feature type="domain" description="NADH:ubiquinone oxidoreductase-like 20kDa subunit" evidence="14">
    <location>
        <begin position="37"/>
        <end position="146"/>
    </location>
</feature>
<dbReference type="InterPro" id="IPR006138">
    <property type="entry name" value="NADH_UQ_OxRdtase_20Kd_su"/>
</dbReference>
<keyword evidence="16" id="KW-1185">Reference proteome</keyword>
<keyword evidence="8 12" id="KW-0408">Iron</keyword>
<dbReference type="Proteomes" id="UP000219482">
    <property type="component" value="Unassembled WGS sequence"/>
</dbReference>
<evidence type="ECO:0000256" key="8">
    <source>
        <dbReference type="ARBA" id="ARBA00023004"/>
    </source>
</evidence>
<evidence type="ECO:0000256" key="9">
    <source>
        <dbReference type="ARBA" id="ARBA00023014"/>
    </source>
</evidence>
<evidence type="ECO:0000256" key="13">
    <source>
        <dbReference type="RuleBase" id="RU004464"/>
    </source>
</evidence>
<comment type="cofactor">
    <cofactor evidence="12">
        <name>[4Fe-4S] cluster</name>
        <dbReference type="ChEBI" id="CHEBI:49883"/>
    </cofactor>
    <text evidence="12">Binds 1 [4Fe-4S] cluster.</text>
</comment>
<evidence type="ECO:0000256" key="2">
    <source>
        <dbReference type="ARBA" id="ARBA00022448"/>
    </source>
</evidence>
<keyword evidence="11 12" id="KW-0472">Membrane</keyword>
<evidence type="ECO:0000256" key="12">
    <source>
        <dbReference type="HAMAP-Rule" id="MF_01356"/>
    </source>
</evidence>
<keyword evidence="9 12" id="KW-0411">Iron-sulfur</keyword>
<comment type="subcellular location">
    <subcellularLocation>
        <location evidence="12">Cell membrane</location>
        <topology evidence="12">Peripheral membrane protein</topology>
        <orientation evidence="12">Cytoplasmic side</orientation>
    </subcellularLocation>
</comment>
<keyword evidence="5 12" id="KW-0874">Quinone</keyword>
<protein>
    <recommendedName>
        <fullName evidence="12">NADH-quinone oxidoreductase subunit B</fullName>
        <ecNumber evidence="12">7.1.1.-</ecNumber>
    </recommendedName>
    <alternativeName>
        <fullName evidence="12">NADH dehydrogenase I subunit B</fullName>
    </alternativeName>
    <alternativeName>
        <fullName evidence="12">NDH-1 subunit B</fullName>
    </alternativeName>
</protein>
<dbReference type="GO" id="GO:0005886">
    <property type="term" value="C:plasma membrane"/>
    <property type="evidence" value="ECO:0007669"/>
    <property type="project" value="UniProtKB-SubCell"/>
</dbReference>
<dbReference type="GO" id="GO:0051539">
    <property type="term" value="F:4 iron, 4 sulfur cluster binding"/>
    <property type="evidence" value="ECO:0007669"/>
    <property type="project" value="UniProtKB-KW"/>
</dbReference>